<gene>
    <name evidence="2" type="ORF">J2X16_002754</name>
</gene>
<dbReference type="Proteomes" id="UP001180536">
    <property type="component" value="Unassembled WGS sequence"/>
</dbReference>
<feature type="signal peptide" evidence="1">
    <location>
        <begin position="1"/>
        <end position="22"/>
    </location>
</feature>
<reference evidence="2 3" key="1">
    <citation type="submission" date="2023-07" db="EMBL/GenBank/DDBJ databases">
        <title>Sorghum-associated microbial communities from plants grown in Nebraska, USA.</title>
        <authorList>
            <person name="Schachtman D."/>
        </authorList>
    </citation>
    <scope>NUCLEOTIDE SEQUENCE [LARGE SCALE GENOMIC DNA]</scope>
    <source>
        <strain evidence="2 3">BE310</strain>
    </source>
</reference>
<evidence type="ECO:0000256" key="1">
    <source>
        <dbReference type="SAM" id="SignalP"/>
    </source>
</evidence>
<comment type="caution">
    <text evidence="2">The sequence shown here is derived from an EMBL/GenBank/DDBJ whole genome shotgun (WGS) entry which is preliminary data.</text>
</comment>
<evidence type="ECO:0000313" key="3">
    <source>
        <dbReference type="Proteomes" id="UP001180536"/>
    </source>
</evidence>
<feature type="chain" id="PRO_5045488872" evidence="1">
    <location>
        <begin position="23"/>
        <end position="149"/>
    </location>
</feature>
<sequence length="149" mass="15754">MKPLLPALLLSLTATLPLSAQAGPKAEALGICLGDSTTGKDRKDLARWIFVAMSAHPEIKPLSNVPDATRAEADEGVAQLLTALLTERCRVQAREAAQQEGSAGFVTAFQKLGELAMKELMTNPEVGAAMGGFERRIDRAKVEAALGGR</sequence>
<accession>A0ABU1Z9X5</accession>
<keyword evidence="3" id="KW-1185">Reference proteome</keyword>
<proteinExistence type="predicted"/>
<dbReference type="EMBL" id="JAVDXQ010000003">
    <property type="protein sequence ID" value="MDR7297407.1"/>
    <property type="molecule type" value="Genomic_DNA"/>
</dbReference>
<evidence type="ECO:0000313" key="2">
    <source>
        <dbReference type="EMBL" id="MDR7297407.1"/>
    </source>
</evidence>
<keyword evidence="1" id="KW-0732">Signal</keyword>
<name>A0ABU1Z9X5_9BURK</name>
<organism evidence="2 3">
    <name type="scientific">Pelomonas aquatica</name>
    <dbReference type="NCBI Taxonomy" id="431058"/>
    <lineage>
        <taxon>Bacteria</taxon>
        <taxon>Pseudomonadati</taxon>
        <taxon>Pseudomonadota</taxon>
        <taxon>Betaproteobacteria</taxon>
        <taxon>Burkholderiales</taxon>
        <taxon>Sphaerotilaceae</taxon>
        <taxon>Roseateles</taxon>
    </lineage>
</organism>
<dbReference type="RefSeq" id="WP_056874685.1">
    <property type="nucleotide sequence ID" value="NZ_JAVDXQ010000003.1"/>
</dbReference>
<protein>
    <submittedName>
        <fullName evidence="2">Uncharacterized protein</fullName>
    </submittedName>
</protein>